<sequence>MFDSFKKAYAISILFIVLGSLLFFYHLLNSLSFSVEGIIIMIVGLGLLFVIKASKFELNKLRLEDIEMRKRIEEVAKYKSHE</sequence>
<gene>
    <name evidence="2" type="ORF">QPK24_11035</name>
</gene>
<dbReference type="EMBL" id="CP127162">
    <property type="protein sequence ID" value="WIV21161.1"/>
    <property type="molecule type" value="Genomic_DNA"/>
</dbReference>
<accession>A0ABY8XC79</accession>
<evidence type="ECO:0000313" key="2">
    <source>
        <dbReference type="EMBL" id="WIV21161.1"/>
    </source>
</evidence>
<dbReference type="Proteomes" id="UP001236415">
    <property type="component" value="Chromosome"/>
</dbReference>
<evidence type="ECO:0000256" key="1">
    <source>
        <dbReference type="SAM" id="Phobius"/>
    </source>
</evidence>
<keyword evidence="1" id="KW-0812">Transmembrane</keyword>
<keyword evidence="3" id="KW-1185">Reference proteome</keyword>
<name>A0ABY8XC79_9BACL</name>
<feature type="transmembrane region" description="Helical" evidence="1">
    <location>
        <begin position="7"/>
        <end position="25"/>
    </location>
</feature>
<evidence type="ECO:0000313" key="3">
    <source>
        <dbReference type="Proteomes" id="UP001236415"/>
    </source>
</evidence>
<protein>
    <submittedName>
        <fullName evidence="2">Uncharacterized protein</fullName>
    </submittedName>
</protein>
<organism evidence="2 3">
    <name type="scientific">Paenibacillus polygoni</name>
    <dbReference type="NCBI Taxonomy" id="3050112"/>
    <lineage>
        <taxon>Bacteria</taxon>
        <taxon>Bacillati</taxon>
        <taxon>Bacillota</taxon>
        <taxon>Bacilli</taxon>
        <taxon>Bacillales</taxon>
        <taxon>Paenibacillaceae</taxon>
        <taxon>Paenibacillus</taxon>
    </lineage>
</organism>
<reference evidence="2 3" key="1">
    <citation type="submission" date="2023-06" db="EMBL/GenBank/DDBJ databases">
        <title>Paenibacillus polygonum sp. nov., an endophytic bacterium, isolated from Polygonum lapathifolium L. in Nanji Wetland National Nature Reserve, South of Poyang Lake, Jiangxi Province, China.</title>
        <authorList>
            <person name="Yu Z."/>
        </authorList>
    </citation>
    <scope>NUCLEOTIDE SEQUENCE [LARGE SCALE GENOMIC DNA]</scope>
    <source>
        <strain evidence="2 3">C31</strain>
    </source>
</reference>
<dbReference type="RefSeq" id="WP_285748669.1">
    <property type="nucleotide sequence ID" value="NZ_CP127162.1"/>
</dbReference>
<keyword evidence="1" id="KW-0472">Membrane</keyword>
<keyword evidence="1" id="KW-1133">Transmembrane helix</keyword>
<feature type="transmembrane region" description="Helical" evidence="1">
    <location>
        <begin position="31"/>
        <end position="51"/>
    </location>
</feature>
<proteinExistence type="predicted"/>